<accession>A0A5C1QFP8</accession>
<dbReference type="SMART" id="SM00829">
    <property type="entry name" value="PKS_ER"/>
    <property type="match status" value="1"/>
</dbReference>
<dbReference type="KEGG" id="sper:EW093_01995"/>
<dbReference type="SUPFAM" id="SSF50129">
    <property type="entry name" value="GroES-like"/>
    <property type="match status" value="1"/>
</dbReference>
<dbReference type="GO" id="GO:0070402">
    <property type="term" value="F:NADPH binding"/>
    <property type="evidence" value="ECO:0007669"/>
    <property type="project" value="TreeGrafter"/>
</dbReference>
<name>A0A5C1QFP8_9SPIO</name>
<reference evidence="4 5" key="2">
    <citation type="submission" date="2019-09" db="EMBL/GenBank/DDBJ databases">
        <title>Complete Genome Sequence and Methylome Analysis of free living Spirochaetas.</title>
        <authorList>
            <person name="Leshcheva N."/>
            <person name="Mikheeva N."/>
        </authorList>
    </citation>
    <scope>NUCLEOTIDE SEQUENCE [LARGE SCALE GENOMIC DNA]</scope>
    <source>
        <strain evidence="4 5">P</strain>
    </source>
</reference>
<dbReference type="InterPro" id="IPR020843">
    <property type="entry name" value="ER"/>
</dbReference>
<dbReference type="PANTHER" id="PTHR48106">
    <property type="entry name" value="QUINONE OXIDOREDUCTASE PIG3-RELATED"/>
    <property type="match status" value="1"/>
</dbReference>
<proteinExistence type="predicted"/>
<dbReference type="EMBL" id="CP035807">
    <property type="protein sequence ID" value="QEN06331.1"/>
    <property type="molecule type" value="Genomic_DNA"/>
</dbReference>
<protein>
    <submittedName>
        <fullName evidence="4">Alcohol dehydrogenase</fullName>
    </submittedName>
</protein>
<dbReference type="InterPro" id="IPR013149">
    <property type="entry name" value="ADH-like_C"/>
</dbReference>
<keyword evidence="2" id="KW-0560">Oxidoreductase</keyword>
<reference evidence="4 5" key="1">
    <citation type="submission" date="2019-02" db="EMBL/GenBank/DDBJ databases">
        <authorList>
            <person name="Fomenkov A."/>
            <person name="Dubinina G."/>
            <person name="Grabovich M."/>
            <person name="Vincze T."/>
            <person name="Roberts R.J."/>
        </authorList>
    </citation>
    <scope>NUCLEOTIDE SEQUENCE [LARGE SCALE GENOMIC DNA]</scope>
    <source>
        <strain evidence="4 5">P</strain>
    </source>
</reference>
<keyword evidence="5" id="KW-1185">Reference proteome</keyword>
<evidence type="ECO:0000256" key="1">
    <source>
        <dbReference type="ARBA" id="ARBA00022857"/>
    </source>
</evidence>
<evidence type="ECO:0000313" key="5">
    <source>
        <dbReference type="Proteomes" id="UP000323824"/>
    </source>
</evidence>
<dbReference type="Pfam" id="PF08240">
    <property type="entry name" value="ADH_N"/>
    <property type="match status" value="1"/>
</dbReference>
<dbReference type="Gene3D" id="3.90.180.10">
    <property type="entry name" value="Medium-chain alcohol dehydrogenases, catalytic domain"/>
    <property type="match status" value="1"/>
</dbReference>
<organism evidence="4 5">
    <name type="scientific">Thiospirochaeta perfilievii</name>
    <dbReference type="NCBI Taxonomy" id="252967"/>
    <lineage>
        <taxon>Bacteria</taxon>
        <taxon>Pseudomonadati</taxon>
        <taxon>Spirochaetota</taxon>
        <taxon>Spirochaetia</taxon>
        <taxon>Spirochaetales</taxon>
        <taxon>Spirochaetaceae</taxon>
        <taxon>Thiospirochaeta</taxon>
    </lineage>
</organism>
<dbReference type="Pfam" id="PF00107">
    <property type="entry name" value="ADH_zinc_N"/>
    <property type="match status" value="1"/>
</dbReference>
<dbReference type="CDD" id="cd08274">
    <property type="entry name" value="MDR9"/>
    <property type="match status" value="1"/>
</dbReference>
<dbReference type="InterPro" id="IPR011032">
    <property type="entry name" value="GroES-like_sf"/>
</dbReference>
<evidence type="ECO:0000256" key="2">
    <source>
        <dbReference type="ARBA" id="ARBA00023002"/>
    </source>
</evidence>
<evidence type="ECO:0000259" key="3">
    <source>
        <dbReference type="SMART" id="SM00829"/>
    </source>
</evidence>
<dbReference type="InterPro" id="IPR036291">
    <property type="entry name" value="NAD(P)-bd_dom_sf"/>
</dbReference>
<dbReference type="Gene3D" id="3.40.50.720">
    <property type="entry name" value="NAD(P)-binding Rossmann-like Domain"/>
    <property type="match status" value="1"/>
</dbReference>
<gene>
    <name evidence="4" type="ORF">EW093_01995</name>
</gene>
<dbReference type="PANTHER" id="PTHR48106:SF18">
    <property type="entry name" value="QUINONE OXIDOREDUCTASE PIG3"/>
    <property type="match status" value="1"/>
</dbReference>
<sequence length="348" mass="37549">MFAVVTLGVGGYDKLDYCQVPTPKPKKGEVLIKVLACGVNNTEINTRLGWYSSSVNKGTNSTTGESSVTDGGWGEKTPFPFIQGTDCYGLVVIDENDSSSLIGKKVLIRPSMRTSGFESKDHIWMGSDFNGAFAQYVVVPKKEVFPINSSLTDVELGAIPCAYGTAENMLGRAKLKEGETVCITGASGGIGSATVELAKIRKAKVIAITSKSKMEVLKNAGADIVLDRSENLVEKIGEKSIDLLVDNVAGDNFSKLISLIRPGGRVVTSGAIAGPIVDIDLRQIYLKDITLYGCTAWDEDSFPRLIQYIEKGLIHPHIAGTYPLEDIAKAQKELSLRKHFGKFVLIPK</sequence>
<evidence type="ECO:0000313" key="4">
    <source>
        <dbReference type="EMBL" id="QEN06331.1"/>
    </source>
</evidence>
<keyword evidence="1" id="KW-0521">NADP</keyword>
<dbReference type="InterPro" id="IPR013154">
    <property type="entry name" value="ADH-like_N"/>
</dbReference>
<dbReference type="SUPFAM" id="SSF51735">
    <property type="entry name" value="NAD(P)-binding Rossmann-fold domains"/>
    <property type="match status" value="1"/>
</dbReference>
<feature type="domain" description="Enoyl reductase (ER)" evidence="3">
    <location>
        <begin position="10"/>
        <end position="345"/>
    </location>
</feature>
<dbReference type="OrthoDB" id="9792162at2"/>
<dbReference type="AlphaFoldDB" id="A0A5C1QFP8"/>
<dbReference type="Proteomes" id="UP000323824">
    <property type="component" value="Chromosome"/>
</dbReference>
<dbReference type="GO" id="GO:0016651">
    <property type="term" value="F:oxidoreductase activity, acting on NAD(P)H"/>
    <property type="evidence" value="ECO:0007669"/>
    <property type="project" value="TreeGrafter"/>
</dbReference>